<accession>A0A0G4G955</accession>
<dbReference type="VEuPathDB" id="CryptoDB:Vbra_17242"/>
<evidence type="ECO:0000313" key="1">
    <source>
        <dbReference type="EMBL" id="CEM25410.1"/>
    </source>
</evidence>
<name>A0A0G4G955_VITBC</name>
<protein>
    <submittedName>
        <fullName evidence="1">Uncharacterized protein</fullName>
    </submittedName>
</protein>
<reference evidence="1 2" key="1">
    <citation type="submission" date="2014-11" db="EMBL/GenBank/DDBJ databases">
        <authorList>
            <person name="Zhu J."/>
            <person name="Qi W."/>
            <person name="Song R."/>
        </authorList>
    </citation>
    <scope>NUCLEOTIDE SEQUENCE [LARGE SCALE GENOMIC DNA]</scope>
</reference>
<gene>
    <name evidence="1" type="ORF">Vbra_17242</name>
</gene>
<dbReference type="InParanoid" id="A0A0G4G955"/>
<dbReference type="AlphaFoldDB" id="A0A0G4G955"/>
<sequence>MIVPHGDVGVEVMSCVEPLLQLRGMQELTVFPRFREGADREAVRRAIEEECRRRFPPGGTHGLGITFAGPSWRGGFIFRVRRHGAQKVRHHAPSAS</sequence>
<dbReference type="Proteomes" id="UP000041254">
    <property type="component" value="Unassembled WGS sequence"/>
</dbReference>
<dbReference type="EMBL" id="CDMY01000600">
    <property type="protein sequence ID" value="CEM25410.1"/>
    <property type="molecule type" value="Genomic_DNA"/>
</dbReference>
<evidence type="ECO:0000313" key="2">
    <source>
        <dbReference type="Proteomes" id="UP000041254"/>
    </source>
</evidence>
<proteinExistence type="predicted"/>
<organism evidence="1 2">
    <name type="scientific">Vitrella brassicaformis (strain CCMP3155)</name>
    <dbReference type="NCBI Taxonomy" id="1169540"/>
    <lineage>
        <taxon>Eukaryota</taxon>
        <taxon>Sar</taxon>
        <taxon>Alveolata</taxon>
        <taxon>Colpodellida</taxon>
        <taxon>Vitrellaceae</taxon>
        <taxon>Vitrella</taxon>
    </lineage>
</organism>
<keyword evidence="2" id="KW-1185">Reference proteome</keyword>